<evidence type="ECO:0008006" key="4">
    <source>
        <dbReference type="Google" id="ProtNLM"/>
    </source>
</evidence>
<gene>
    <name evidence="2" type="ORF">Sdia_37130</name>
</gene>
<dbReference type="RefSeq" id="WP_189501149.1">
    <property type="nucleotide sequence ID" value="NZ_BLLN01000005.1"/>
</dbReference>
<feature type="coiled-coil region" evidence="1">
    <location>
        <begin position="42"/>
        <end position="92"/>
    </location>
</feature>
<keyword evidence="1" id="KW-0175">Coiled coil</keyword>
<organism evidence="2 3">
    <name type="scientific">Streptomyces diastaticus subsp. diastaticus</name>
    <dbReference type="NCBI Taxonomy" id="68040"/>
    <lineage>
        <taxon>Bacteria</taxon>
        <taxon>Bacillati</taxon>
        <taxon>Actinomycetota</taxon>
        <taxon>Actinomycetes</taxon>
        <taxon>Kitasatosporales</taxon>
        <taxon>Streptomycetaceae</taxon>
        <taxon>Streptomyces</taxon>
        <taxon>Streptomyces diastaticus group</taxon>
    </lineage>
</organism>
<name>A0ABQ1CRL4_STRDI</name>
<dbReference type="EMBL" id="BLLN01000005">
    <property type="protein sequence ID" value="GFH72945.1"/>
    <property type="molecule type" value="Genomic_DNA"/>
</dbReference>
<evidence type="ECO:0000313" key="2">
    <source>
        <dbReference type="EMBL" id="GFH72945.1"/>
    </source>
</evidence>
<sequence>MPRRPQPSRITLGGAEAVALPVAEYEQLLASRRQMGGQSARIRALSEQLRRTEQLLNELEELVTDPPSVRGRAAAEDEGARLRRAVAELVRRHRGTSP</sequence>
<dbReference type="Proteomes" id="UP000472710">
    <property type="component" value="Unassembled WGS sequence"/>
</dbReference>
<comment type="caution">
    <text evidence="2">The sequence shown here is derived from an EMBL/GenBank/DDBJ whole genome shotgun (WGS) entry which is preliminary data.</text>
</comment>
<keyword evidence="3" id="KW-1185">Reference proteome</keyword>
<reference evidence="2 3" key="1">
    <citation type="submission" date="2020-02" db="EMBL/GenBank/DDBJ databases">
        <title>Whole genome shotgun sequence of Streptomyces diastaticus subsp. diastaticus NBRC 13412.</title>
        <authorList>
            <person name="Ichikawa N."/>
            <person name="Komaki H."/>
            <person name="Tamura T."/>
        </authorList>
    </citation>
    <scope>NUCLEOTIDE SEQUENCE [LARGE SCALE GENOMIC DNA]</scope>
    <source>
        <strain evidence="2 3">NBRC 13412</strain>
    </source>
</reference>
<proteinExistence type="predicted"/>
<evidence type="ECO:0000313" key="3">
    <source>
        <dbReference type="Proteomes" id="UP000472710"/>
    </source>
</evidence>
<dbReference type="GeneID" id="95073827"/>
<evidence type="ECO:0000256" key="1">
    <source>
        <dbReference type="SAM" id="Coils"/>
    </source>
</evidence>
<protein>
    <recommendedName>
        <fullName evidence="4">Type II toxin-antitoxin system Phd/YefM family antitoxin</fullName>
    </recommendedName>
</protein>
<accession>A0ABQ1CRL4</accession>